<keyword evidence="5" id="KW-0717">Septation</keyword>
<dbReference type="GO" id="GO:0005829">
    <property type="term" value="C:cytosol"/>
    <property type="evidence" value="ECO:0007669"/>
    <property type="project" value="TreeGrafter"/>
</dbReference>
<dbReference type="AlphaFoldDB" id="A0A917XZG7"/>
<proteinExistence type="predicted"/>
<evidence type="ECO:0000256" key="2">
    <source>
        <dbReference type="ARBA" id="ARBA00015195"/>
    </source>
</evidence>
<dbReference type="InterPro" id="IPR007838">
    <property type="entry name" value="Cell_div_ZapA-like"/>
</dbReference>
<comment type="function">
    <text evidence="7">Activator of cell division through the inhibition of FtsZ GTPase activity, therefore promoting FtsZ assembly into bundles of protofilaments necessary for the formation of the division Z ring. It is recruited early at mid-cell but it is not essential for cell division.</text>
</comment>
<evidence type="ECO:0000256" key="7">
    <source>
        <dbReference type="ARBA" id="ARBA00024910"/>
    </source>
</evidence>
<sequence>MTEREKNRITVEINNRTYTIMGNEPASHVKLVASLVDQKMNEIKDHNPHLDTTRLAVLTAVNTMNDYVKLKEDYAKLVGSIARKEEK</sequence>
<comment type="subunit">
    <text evidence="8">Homodimer. Interacts with FtsZ.</text>
</comment>
<evidence type="ECO:0000256" key="1">
    <source>
        <dbReference type="ARBA" id="ARBA00004496"/>
    </source>
</evidence>
<dbReference type="EMBL" id="BMOS01000012">
    <property type="protein sequence ID" value="GGN58268.1"/>
    <property type="molecule type" value="Genomic_DNA"/>
</dbReference>
<evidence type="ECO:0000256" key="5">
    <source>
        <dbReference type="ARBA" id="ARBA00023210"/>
    </source>
</evidence>
<evidence type="ECO:0000256" key="8">
    <source>
        <dbReference type="ARBA" id="ARBA00026068"/>
    </source>
</evidence>
<dbReference type="GO" id="GO:0000921">
    <property type="term" value="P:septin ring assembly"/>
    <property type="evidence" value="ECO:0007669"/>
    <property type="project" value="TreeGrafter"/>
</dbReference>
<dbReference type="GO" id="GO:0043093">
    <property type="term" value="P:FtsZ-dependent cytokinesis"/>
    <property type="evidence" value="ECO:0007669"/>
    <property type="project" value="TreeGrafter"/>
</dbReference>
<name>A0A917XZG7_9BACI</name>
<dbReference type="PANTHER" id="PTHR34981:SF1">
    <property type="entry name" value="CELL DIVISION PROTEIN ZAPA"/>
    <property type="match status" value="1"/>
</dbReference>
<dbReference type="Gene3D" id="6.10.250.790">
    <property type="match status" value="1"/>
</dbReference>
<dbReference type="GO" id="GO:0030428">
    <property type="term" value="C:cell septum"/>
    <property type="evidence" value="ECO:0007669"/>
    <property type="project" value="TreeGrafter"/>
</dbReference>
<evidence type="ECO:0000313" key="10">
    <source>
        <dbReference type="EMBL" id="GGN58268.1"/>
    </source>
</evidence>
<keyword evidence="4 10" id="KW-0132">Cell division</keyword>
<organism evidence="10 11">
    <name type="scientific">Oceanobacillus indicireducens</name>
    <dbReference type="NCBI Taxonomy" id="1004261"/>
    <lineage>
        <taxon>Bacteria</taxon>
        <taxon>Bacillati</taxon>
        <taxon>Bacillota</taxon>
        <taxon>Bacilli</taxon>
        <taxon>Bacillales</taxon>
        <taxon>Bacillaceae</taxon>
        <taxon>Oceanobacillus</taxon>
    </lineage>
</organism>
<evidence type="ECO:0000256" key="4">
    <source>
        <dbReference type="ARBA" id="ARBA00022618"/>
    </source>
</evidence>
<reference evidence="10" key="2">
    <citation type="submission" date="2020-09" db="EMBL/GenBank/DDBJ databases">
        <authorList>
            <person name="Sun Q."/>
            <person name="Ohkuma M."/>
        </authorList>
    </citation>
    <scope>NUCLEOTIDE SEQUENCE</scope>
    <source>
        <strain evidence="10">JCM 17251</strain>
    </source>
</reference>
<dbReference type="PANTHER" id="PTHR34981">
    <property type="entry name" value="CELL DIVISION PROTEIN ZAPA"/>
    <property type="match status" value="1"/>
</dbReference>
<dbReference type="Pfam" id="PF05164">
    <property type="entry name" value="ZapA"/>
    <property type="match status" value="1"/>
</dbReference>
<keyword evidence="11" id="KW-1185">Reference proteome</keyword>
<keyword evidence="6" id="KW-0131">Cell cycle</keyword>
<keyword evidence="3" id="KW-0963">Cytoplasm</keyword>
<comment type="caution">
    <text evidence="10">The sequence shown here is derived from an EMBL/GenBank/DDBJ whole genome shotgun (WGS) entry which is preliminary data.</text>
</comment>
<comment type="subcellular location">
    <subcellularLocation>
        <location evidence="1">Cytoplasm</location>
    </subcellularLocation>
</comment>
<dbReference type="RefSeq" id="WP_188857048.1">
    <property type="nucleotide sequence ID" value="NZ_BMOS01000012.1"/>
</dbReference>
<protein>
    <recommendedName>
        <fullName evidence="2">Cell division protein ZapA</fullName>
    </recommendedName>
    <alternativeName>
        <fullName evidence="9">Z ring-associated protein ZapA</fullName>
    </alternativeName>
</protein>
<evidence type="ECO:0000313" key="11">
    <source>
        <dbReference type="Proteomes" id="UP000624041"/>
    </source>
</evidence>
<dbReference type="GO" id="GO:0000917">
    <property type="term" value="P:division septum assembly"/>
    <property type="evidence" value="ECO:0007669"/>
    <property type="project" value="UniProtKB-KW"/>
</dbReference>
<accession>A0A917XZG7</accession>
<reference evidence="10" key="1">
    <citation type="journal article" date="2014" name="Int. J. Syst. Evol. Microbiol.">
        <title>Complete genome sequence of Corynebacterium casei LMG S-19264T (=DSM 44701T), isolated from a smear-ripened cheese.</title>
        <authorList>
            <consortium name="US DOE Joint Genome Institute (JGI-PGF)"/>
            <person name="Walter F."/>
            <person name="Albersmeier A."/>
            <person name="Kalinowski J."/>
            <person name="Ruckert C."/>
        </authorList>
    </citation>
    <scope>NUCLEOTIDE SEQUENCE</scope>
    <source>
        <strain evidence="10">JCM 17251</strain>
    </source>
</reference>
<dbReference type="InterPro" id="IPR036192">
    <property type="entry name" value="Cell_div_ZapA-like_sf"/>
</dbReference>
<evidence type="ECO:0000256" key="9">
    <source>
        <dbReference type="ARBA" id="ARBA00033158"/>
    </source>
</evidence>
<gene>
    <name evidence="10" type="primary">zapA</name>
    <name evidence="10" type="ORF">GCM10007971_20150</name>
</gene>
<dbReference type="NCBIfam" id="NF010724">
    <property type="entry name" value="PRK14126.1"/>
    <property type="match status" value="1"/>
</dbReference>
<evidence type="ECO:0000256" key="3">
    <source>
        <dbReference type="ARBA" id="ARBA00022490"/>
    </source>
</evidence>
<dbReference type="InterPro" id="IPR053712">
    <property type="entry name" value="Bac_CellDiv_Activator"/>
</dbReference>
<evidence type="ECO:0000256" key="6">
    <source>
        <dbReference type="ARBA" id="ARBA00023306"/>
    </source>
</evidence>
<dbReference type="SUPFAM" id="SSF102829">
    <property type="entry name" value="Cell division protein ZapA-like"/>
    <property type="match status" value="1"/>
</dbReference>
<dbReference type="GO" id="GO:0032153">
    <property type="term" value="C:cell division site"/>
    <property type="evidence" value="ECO:0007669"/>
    <property type="project" value="TreeGrafter"/>
</dbReference>
<dbReference type="Proteomes" id="UP000624041">
    <property type="component" value="Unassembled WGS sequence"/>
</dbReference>